<keyword evidence="2" id="KW-1185">Reference proteome</keyword>
<protein>
    <recommendedName>
        <fullName evidence="3">KTSC domain-containing protein</fullName>
    </recommendedName>
</protein>
<evidence type="ECO:0000313" key="1">
    <source>
        <dbReference type="EMBL" id="MEC3876553.1"/>
    </source>
</evidence>
<sequence length="94" mass="10306">MKKIFFIAALSVAGLISAKGNADKKTIKKSINTEKKAISKKASKKIKAAVYNWIRVTSPCGAVYYLEASDYSSLDSFVSDVVYFNLQKCGYPLA</sequence>
<reference evidence="1 2" key="1">
    <citation type="submission" date="2024-01" db="EMBL/GenBank/DDBJ databases">
        <title>Chryseobacterium sp. T9W2-O.</title>
        <authorList>
            <person name="Maltman C."/>
        </authorList>
    </citation>
    <scope>NUCLEOTIDE SEQUENCE [LARGE SCALE GENOMIC DNA]</scope>
    <source>
        <strain evidence="1 2">T9W2-O</strain>
    </source>
</reference>
<gene>
    <name evidence="1" type="ORF">SOP96_12585</name>
</gene>
<evidence type="ECO:0008006" key="3">
    <source>
        <dbReference type="Google" id="ProtNLM"/>
    </source>
</evidence>
<proteinExistence type="predicted"/>
<dbReference type="Proteomes" id="UP001348397">
    <property type="component" value="Unassembled WGS sequence"/>
</dbReference>
<evidence type="ECO:0000313" key="2">
    <source>
        <dbReference type="Proteomes" id="UP001348397"/>
    </source>
</evidence>
<accession>A0ABU6HUM6</accession>
<dbReference type="RefSeq" id="WP_326321290.1">
    <property type="nucleotide sequence ID" value="NZ_JAYLAA010000042.1"/>
</dbReference>
<name>A0ABU6HUM6_9FLAO</name>
<organism evidence="1 2">
    <name type="scientific">Chryseobacterium salviniae</name>
    <dbReference type="NCBI Taxonomy" id="3101750"/>
    <lineage>
        <taxon>Bacteria</taxon>
        <taxon>Pseudomonadati</taxon>
        <taxon>Bacteroidota</taxon>
        <taxon>Flavobacteriia</taxon>
        <taxon>Flavobacteriales</taxon>
        <taxon>Weeksellaceae</taxon>
        <taxon>Chryseobacterium group</taxon>
        <taxon>Chryseobacterium</taxon>
    </lineage>
</organism>
<dbReference type="EMBL" id="JAYLAA010000042">
    <property type="protein sequence ID" value="MEC3876553.1"/>
    <property type="molecule type" value="Genomic_DNA"/>
</dbReference>
<comment type="caution">
    <text evidence="1">The sequence shown here is derived from an EMBL/GenBank/DDBJ whole genome shotgun (WGS) entry which is preliminary data.</text>
</comment>